<gene>
    <name evidence="1" type="ORF">PEVE_00043454</name>
</gene>
<keyword evidence="2" id="KW-1185">Reference proteome</keyword>
<dbReference type="EMBL" id="CALNXI010000089">
    <property type="protein sequence ID" value="CAH3018508.1"/>
    <property type="molecule type" value="Genomic_DNA"/>
</dbReference>
<comment type="caution">
    <text evidence="1">The sequence shown here is derived from an EMBL/GenBank/DDBJ whole genome shotgun (WGS) entry which is preliminary data.</text>
</comment>
<dbReference type="Proteomes" id="UP001159427">
    <property type="component" value="Unassembled WGS sequence"/>
</dbReference>
<organism evidence="1 2">
    <name type="scientific">Porites evermanni</name>
    <dbReference type="NCBI Taxonomy" id="104178"/>
    <lineage>
        <taxon>Eukaryota</taxon>
        <taxon>Metazoa</taxon>
        <taxon>Cnidaria</taxon>
        <taxon>Anthozoa</taxon>
        <taxon>Hexacorallia</taxon>
        <taxon>Scleractinia</taxon>
        <taxon>Fungiina</taxon>
        <taxon>Poritidae</taxon>
        <taxon>Porites</taxon>
    </lineage>
</organism>
<accession>A0ABN8LMV3</accession>
<protein>
    <submittedName>
        <fullName evidence="1">Uncharacterized protein</fullName>
    </submittedName>
</protein>
<evidence type="ECO:0000313" key="2">
    <source>
        <dbReference type="Proteomes" id="UP001159427"/>
    </source>
</evidence>
<proteinExistence type="predicted"/>
<sequence>MSRAWLNRLAKQLNSSESFDGANGEFYAELLFFKNRSRGSGCRGKKGNPGNMSYEQTLKKKKWIVTIKNEDELCAARAIVTMKALADQDPQYENIKRGRGQQGYLPHELHRDSGVLEGPCGLEQIKQIQQFMGPTYQIQVFEAMQGLLWYKDCAFESAPKKITLLKVENHFHGLRSIPALLNRSYYC</sequence>
<evidence type="ECO:0000313" key="1">
    <source>
        <dbReference type="EMBL" id="CAH3018508.1"/>
    </source>
</evidence>
<name>A0ABN8LMV3_9CNID</name>
<feature type="non-terminal residue" evidence="1">
    <location>
        <position position="187"/>
    </location>
</feature>
<reference evidence="1 2" key="1">
    <citation type="submission" date="2022-05" db="EMBL/GenBank/DDBJ databases">
        <authorList>
            <consortium name="Genoscope - CEA"/>
            <person name="William W."/>
        </authorList>
    </citation>
    <scope>NUCLEOTIDE SEQUENCE [LARGE SCALE GENOMIC DNA]</scope>
</reference>